<gene>
    <name evidence="3" type="ORF">ACFFNY_08755</name>
</gene>
<proteinExistence type="predicted"/>
<evidence type="ECO:0000313" key="4">
    <source>
        <dbReference type="Proteomes" id="UP001589619"/>
    </source>
</evidence>
<dbReference type="Proteomes" id="UP001589619">
    <property type="component" value="Unassembled WGS sequence"/>
</dbReference>
<evidence type="ECO:0000256" key="1">
    <source>
        <dbReference type="SAM" id="MobiDB-lite"/>
    </source>
</evidence>
<sequence>MNSPAGYVREKTPESYQASRGTSRGEHAHSDREDFPRNDQDRGASVSQGGREGGLNSNRSGGRKGLQASRHKEEPARTPHDEAFKKLLQTFFAEFIALFFPELDKLLDYSHSRFLMQELLVDVVGEEKRTLDLLLETRYRGTGAYVLVHLEPNSYRDGDFHERMFIYFARMFERHRKEHSVIIPIAIFTADDARNEPDSLTMAVAEHALLHFRFLKVELRSCEWRRFVDSDNPVAAALLAKMGYTGKEKREVRFAYLRMLLRLSRKLDKARLALVMSVADLYFKPDAREDEVLMKELNKRYPEESAAMQELMPAWKRWGYEEGIEKGIQQGREQGIEQGKEQGLQAAALNMLRKSIDVVLIAEITGMSETDIEELKKRL</sequence>
<dbReference type="PANTHER" id="PTHR35586">
    <property type="entry name" value="SLL1691 PROTEIN"/>
    <property type="match status" value="1"/>
</dbReference>
<dbReference type="EMBL" id="JBHMAG010000007">
    <property type="protein sequence ID" value="MFB9751660.1"/>
    <property type="molecule type" value="Genomic_DNA"/>
</dbReference>
<dbReference type="Pfam" id="PF04754">
    <property type="entry name" value="Transposase_31"/>
    <property type="match status" value="1"/>
</dbReference>
<dbReference type="RefSeq" id="WP_344912395.1">
    <property type="nucleotide sequence ID" value="NZ_BAAAYO010000010.1"/>
</dbReference>
<evidence type="ECO:0000259" key="2">
    <source>
        <dbReference type="Pfam" id="PF04754"/>
    </source>
</evidence>
<name>A0ABV5VTS6_9BACL</name>
<dbReference type="PANTHER" id="PTHR35586:SF1">
    <property type="entry name" value="SLL1691 PROTEIN"/>
    <property type="match status" value="1"/>
</dbReference>
<feature type="region of interest" description="Disordered" evidence="1">
    <location>
        <begin position="1"/>
        <end position="79"/>
    </location>
</feature>
<protein>
    <submittedName>
        <fullName evidence="3">Rpn family recombination-promoting nuclease/putative transposase</fullName>
    </submittedName>
</protein>
<feature type="domain" description="Transposase (putative) YhgA-like" evidence="2">
    <location>
        <begin position="78"/>
        <end position="209"/>
    </location>
</feature>
<dbReference type="InterPro" id="IPR006842">
    <property type="entry name" value="Transposase_31"/>
</dbReference>
<reference evidence="3 4" key="1">
    <citation type="submission" date="2024-09" db="EMBL/GenBank/DDBJ databases">
        <authorList>
            <person name="Sun Q."/>
            <person name="Mori K."/>
        </authorList>
    </citation>
    <scope>NUCLEOTIDE SEQUENCE [LARGE SCALE GENOMIC DNA]</scope>
    <source>
        <strain evidence="3 4">JCM 12520</strain>
    </source>
</reference>
<keyword evidence="4" id="KW-1185">Reference proteome</keyword>
<evidence type="ECO:0000313" key="3">
    <source>
        <dbReference type="EMBL" id="MFB9751660.1"/>
    </source>
</evidence>
<accession>A0ABV5VTS6</accession>
<comment type="caution">
    <text evidence="3">The sequence shown here is derived from an EMBL/GenBank/DDBJ whole genome shotgun (WGS) entry which is preliminary data.</text>
</comment>
<feature type="compositionally biased region" description="Basic and acidic residues" evidence="1">
    <location>
        <begin position="23"/>
        <end position="42"/>
    </location>
</feature>
<feature type="compositionally biased region" description="Basic and acidic residues" evidence="1">
    <location>
        <begin position="70"/>
        <end position="79"/>
    </location>
</feature>
<organism evidence="3 4">
    <name type="scientific">Paenibacillus hodogayensis</name>
    <dbReference type="NCBI Taxonomy" id="279208"/>
    <lineage>
        <taxon>Bacteria</taxon>
        <taxon>Bacillati</taxon>
        <taxon>Bacillota</taxon>
        <taxon>Bacilli</taxon>
        <taxon>Bacillales</taxon>
        <taxon>Paenibacillaceae</taxon>
        <taxon>Paenibacillus</taxon>
    </lineage>
</organism>